<organism evidence="7 8">
    <name type="scientific">Terriglobus roseus</name>
    <dbReference type="NCBI Taxonomy" id="392734"/>
    <lineage>
        <taxon>Bacteria</taxon>
        <taxon>Pseudomonadati</taxon>
        <taxon>Acidobacteriota</taxon>
        <taxon>Terriglobia</taxon>
        <taxon>Terriglobales</taxon>
        <taxon>Acidobacteriaceae</taxon>
        <taxon>Terriglobus</taxon>
    </lineage>
</organism>
<feature type="transmembrane region" description="Helical" evidence="6">
    <location>
        <begin position="74"/>
        <end position="94"/>
    </location>
</feature>
<dbReference type="PANTHER" id="PTHR30561:SF9">
    <property type="entry name" value="4-AMINO-4-DEOXY-L-ARABINOSE-PHOSPHOUNDECAPRENOL FLIPPASE SUBUNIT ARNF-RELATED"/>
    <property type="match status" value="1"/>
</dbReference>
<dbReference type="Gene3D" id="1.10.3730.20">
    <property type="match status" value="1"/>
</dbReference>
<protein>
    <recommendedName>
        <fullName evidence="9">EamA-like transporter family protein</fullName>
    </recommendedName>
</protein>
<keyword evidence="3 6" id="KW-0812">Transmembrane</keyword>
<reference evidence="7 8" key="1">
    <citation type="submission" date="2016-10" db="EMBL/GenBank/DDBJ databases">
        <authorList>
            <person name="de Groot N.N."/>
        </authorList>
    </citation>
    <scope>NUCLEOTIDE SEQUENCE [LARGE SCALE GENOMIC DNA]</scope>
    <source>
        <strain evidence="7 8">GAS232</strain>
    </source>
</reference>
<dbReference type="EMBL" id="LT629690">
    <property type="protein sequence ID" value="SDF29924.1"/>
    <property type="molecule type" value="Genomic_DNA"/>
</dbReference>
<evidence type="ECO:0000256" key="4">
    <source>
        <dbReference type="ARBA" id="ARBA00022989"/>
    </source>
</evidence>
<dbReference type="GO" id="GO:0005886">
    <property type="term" value="C:plasma membrane"/>
    <property type="evidence" value="ECO:0007669"/>
    <property type="project" value="UniProtKB-SubCell"/>
</dbReference>
<keyword evidence="4 6" id="KW-1133">Transmembrane helix</keyword>
<dbReference type="Proteomes" id="UP000182427">
    <property type="component" value="Chromosome I"/>
</dbReference>
<dbReference type="PANTHER" id="PTHR30561">
    <property type="entry name" value="SMR FAMILY PROTON-DEPENDENT DRUG EFFLUX TRANSPORTER SUGE"/>
    <property type="match status" value="1"/>
</dbReference>
<evidence type="ECO:0000256" key="6">
    <source>
        <dbReference type="SAM" id="Phobius"/>
    </source>
</evidence>
<evidence type="ECO:0000256" key="1">
    <source>
        <dbReference type="ARBA" id="ARBA00004651"/>
    </source>
</evidence>
<gene>
    <name evidence="7" type="ORF">SAMN05444167_1991</name>
</gene>
<keyword evidence="2" id="KW-1003">Cell membrane</keyword>
<dbReference type="SUPFAM" id="SSF103481">
    <property type="entry name" value="Multidrug resistance efflux transporter EmrE"/>
    <property type="match status" value="1"/>
</dbReference>
<evidence type="ECO:0000313" key="8">
    <source>
        <dbReference type="Proteomes" id="UP000182427"/>
    </source>
</evidence>
<dbReference type="GO" id="GO:0022857">
    <property type="term" value="F:transmembrane transporter activity"/>
    <property type="evidence" value="ECO:0007669"/>
    <property type="project" value="InterPro"/>
</dbReference>
<proteinExistence type="predicted"/>
<name>A0A1G7JYK6_9BACT</name>
<feature type="transmembrane region" description="Helical" evidence="6">
    <location>
        <begin position="100"/>
        <end position="117"/>
    </location>
</feature>
<accession>A0A1G7JYK6</accession>
<feature type="transmembrane region" description="Helical" evidence="6">
    <location>
        <begin position="44"/>
        <end position="67"/>
    </location>
</feature>
<evidence type="ECO:0000256" key="5">
    <source>
        <dbReference type="ARBA" id="ARBA00023136"/>
    </source>
</evidence>
<sequence>MNGYKTELLVIGSVLLAAAGQTLIKLGLTGHGAFSRTLLEWPLALTAGVVIGLCVYGLGTVMWFAAVAQRNISYLYPLAGINYVLMGFIGHFLLHEGMGPLRWCGIFVMTTGIVLLSKTNTKESEC</sequence>
<evidence type="ECO:0000256" key="3">
    <source>
        <dbReference type="ARBA" id="ARBA00022692"/>
    </source>
</evidence>
<evidence type="ECO:0008006" key="9">
    <source>
        <dbReference type="Google" id="ProtNLM"/>
    </source>
</evidence>
<keyword evidence="8" id="KW-1185">Reference proteome</keyword>
<evidence type="ECO:0000256" key="2">
    <source>
        <dbReference type="ARBA" id="ARBA00022475"/>
    </source>
</evidence>
<dbReference type="InterPro" id="IPR000390">
    <property type="entry name" value="Small_drug/metabolite_transptr"/>
</dbReference>
<dbReference type="InterPro" id="IPR037185">
    <property type="entry name" value="EmrE-like"/>
</dbReference>
<dbReference type="OrthoDB" id="117614at2"/>
<dbReference type="AlphaFoldDB" id="A0A1G7JYK6"/>
<comment type="subcellular location">
    <subcellularLocation>
        <location evidence="1">Cell membrane</location>
        <topology evidence="1">Multi-pass membrane protein</topology>
    </subcellularLocation>
</comment>
<evidence type="ECO:0000313" key="7">
    <source>
        <dbReference type="EMBL" id="SDF29924.1"/>
    </source>
</evidence>
<dbReference type="RefSeq" id="WP_083344997.1">
    <property type="nucleotide sequence ID" value="NZ_LT629690.1"/>
</dbReference>
<keyword evidence="5 6" id="KW-0472">Membrane</keyword>